<gene>
    <name evidence="11" type="ORF">SAMN02910354_00012</name>
</gene>
<feature type="transmembrane region" description="Helical" evidence="9">
    <location>
        <begin position="260"/>
        <end position="282"/>
    </location>
</feature>
<dbReference type="PANTHER" id="PTHR43386">
    <property type="entry name" value="OLIGOPEPTIDE TRANSPORT SYSTEM PERMEASE PROTEIN APPC"/>
    <property type="match status" value="1"/>
</dbReference>
<keyword evidence="7 9" id="KW-0472">Membrane</keyword>
<dbReference type="PANTHER" id="PTHR43386:SF5">
    <property type="entry name" value="PUTRESCINE EXPORT SYSTEM PERMEASE PROTEIN SAPC"/>
    <property type="match status" value="1"/>
</dbReference>
<feature type="transmembrane region" description="Helical" evidence="9">
    <location>
        <begin position="27"/>
        <end position="49"/>
    </location>
</feature>
<evidence type="ECO:0000313" key="11">
    <source>
        <dbReference type="EMBL" id="SCX74782.1"/>
    </source>
</evidence>
<comment type="subcellular location">
    <subcellularLocation>
        <location evidence="1">Cell inner membrane</location>
        <topology evidence="1">Multi-pass membrane protein</topology>
    </subcellularLocation>
    <subcellularLocation>
        <location evidence="9">Cell membrane</location>
        <topology evidence="9">Multi-pass membrane protein</topology>
    </subcellularLocation>
</comment>
<feature type="transmembrane region" description="Helical" evidence="9">
    <location>
        <begin position="158"/>
        <end position="177"/>
    </location>
</feature>
<keyword evidence="4" id="KW-0997">Cell inner membrane</keyword>
<keyword evidence="3" id="KW-1003">Cell membrane</keyword>
<name>A0A1G5AA63_9PAST</name>
<evidence type="ECO:0000259" key="10">
    <source>
        <dbReference type="PROSITE" id="PS50928"/>
    </source>
</evidence>
<accession>A0A1G5AA63</accession>
<evidence type="ECO:0000256" key="1">
    <source>
        <dbReference type="ARBA" id="ARBA00004429"/>
    </source>
</evidence>
<keyword evidence="2 9" id="KW-0813">Transport</keyword>
<dbReference type="InterPro" id="IPR035906">
    <property type="entry name" value="MetI-like_sf"/>
</dbReference>
<feature type="transmembrane region" description="Helical" evidence="9">
    <location>
        <begin position="98"/>
        <end position="121"/>
    </location>
</feature>
<comment type="similarity">
    <text evidence="8">Belongs to the binding-protein-dependent transport system permease family. OppBC subfamily.</text>
</comment>
<dbReference type="Gene3D" id="1.10.3720.10">
    <property type="entry name" value="MetI-like"/>
    <property type="match status" value="1"/>
</dbReference>
<evidence type="ECO:0000256" key="4">
    <source>
        <dbReference type="ARBA" id="ARBA00022519"/>
    </source>
</evidence>
<reference evidence="11 12" key="1">
    <citation type="submission" date="2016-10" db="EMBL/GenBank/DDBJ databases">
        <authorList>
            <person name="Varghese N."/>
            <person name="Submissions S."/>
        </authorList>
    </citation>
    <scope>NUCLEOTIDE SEQUENCE [LARGE SCALE GENOMIC DNA]</scope>
    <source>
        <strain evidence="11 12">DSM 22022</strain>
    </source>
</reference>
<evidence type="ECO:0000256" key="6">
    <source>
        <dbReference type="ARBA" id="ARBA00022989"/>
    </source>
</evidence>
<evidence type="ECO:0000256" key="7">
    <source>
        <dbReference type="ARBA" id="ARBA00023136"/>
    </source>
</evidence>
<evidence type="ECO:0000256" key="2">
    <source>
        <dbReference type="ARBA" id="ARBA00022448"/>
    </source>
</evidence>
<sequence length="295" mass="33050">MQDKEPYEFRQTETLKAIWHDFRKDRIALFGLYIFILLILTAVFAPWIAPYASDDQFVGRELMPPSWFPNGEVTYFFGTDDIGRDIFSRLINGVSYTFGSAAIIIIFTAVVGGMLGILAGMSSGMKSRILGHFLDAFLSVPILLIAMIIATLMEASLLNAMLAILLALLPHFIHEIYQAIQQELKKEYVLMLRLDGASNMELLRETILPNISVRYIKELIRSFVVAILDISALSFISLGAQRPTPEWGAMIRDSLELIYLAPWTVILPGLAIIMTALVVIIFGNGLCKAISKHYE</sequence>
<feature type="domain" description="ABC transmembrane type-1" evidence="10">
    <location>
        <begin position="94"/>
        <end position="283"/>
    </location>
</feature>
<evidence type="ECO:0000256" key="3">
    <source>
        <dbReference type="ARBA" id="ARBA00022475"/>
    </source>
</evidence>
<dbReference type="Pfam" id="PF00528">
    <property type="entry name" value="BPD_transp_1"/>
    <property type="match status" value="1"/>
</dbReference>
<dbReference type="InterPro" id="IPR025966">
    <property type="entry name" value="OppC_N"/>
</dbReference>
<feature type="transmembrane region" description="Helical" evidence="9">
    <location>
        <begin position="219"/>
        <end position="240"/>
    </location>
</feature>
<organism evidence="11 12">
    <name type="scientific">Basfia succiniciproducens</name>
    <dbReference type="NCBI Taxonomy" id="653940"/>
    <lineage>
        <taxon>Bacteria</taxon>
        <taxon>Pseudomonadati</taxon>
        <taxon>Pseudomonadota</taxon>
        <taxon>Gammaproteobacteria</taxon>
        <taxon>Pasteurellales</taxon>
        <taxon>Pasteurellaceae</taxon>
        <taxon>Basfia</taxon>
    </lineage>
</organism>
<dbReference type="InterPro" id="IPR000515">
    <property type="entry name" value="MetI-like"/>
</dbReference>
<evidence type="ECO:0000313" key="12">
    <source>
        <dbReference type="Proteomes" id="UP000199588"/>
    </source>
</evidence>
<dbReference type="RefSeq" id="WP_011200032.1">
    <property type="nucleotide sequence ID" value="NZ_CP015031.1"/>
</dbReference>
<evidence type="ECO:0000256" key="8">
    <source>
        <dbReference type="ARBA" id="ARBA00024202"/>
    </source>
</evidence>
<dbReference type="InterPro" id="IPR050366">
    <property type="entry name" value="BP-dependent_transpt_permease"/>
</dbReference>
<dbReference type="EMBL" id="FMUQ01000002">
    <property type="protein sequence ID" value="SCX74782.1"/>
    <property type="molecule type" value="Genomic_DNA"/>
</dbReference>
<proteinExistence type="inferred from homology"/>
<keyword evidence="6 9" id="KW-1133">Transmembrane helix</keyword>
<feature type="transmembrane region" description="Helical" evidence="9">
    <location>
        <begin position="133"/>
        <end position="152"/>
    </location>
</feature>
<evidence type="ECO:0000256" key="9">
    <source>
        <dbReference type="RuleBase" id="RU363032"/>
    </source>
</evidence>
<evidence type="ECO:0000256" key="5">
    <source>
        <dbReference type="ARBA" id="ARBA00022692"/>
    </source>
</evidence>
<dbReference type="PROSITE" id="PS50928">
    <property type="entry name" value="ABC_TM1"/>
    <property type="match status" value="1"/>
</dbReference>
<keyword evidence="5 9" id="KW-0812">Transmembrane</keyword>
<dbReference type="Pfam" id="PF12911">
    <property type="entry name" value="OppC_N"/>
    <property type="match status" value="1"/>
</dbReference>
<dbReference type="Proteomes" id="UP000199588">
    <property type="component" value="Unassembled WGS sequence"/>
</dbReference>
<protein>
    <submittedName>
        <fullName evidence="11">Cationic peptide transport system permease protein</fullName>
    </submittedName>
</protein>
<dbReference type="CDD" id="cd06261">
    <property type="entry name" value="TM_PBP2"/>
    <property type="match status" value="1"/>
</dbReference>
<comment type="caution">
    <text evidence="11">The sequence shown here is derived from an EMBL/GenBank/DDBJ whole genome shotgun (WGS) entry which is preliminary data.</text>
</comment>
<dbReference type="SUPFAM" id="SSF161098">
    <property type="entry name" value="MetI-like"/>
    <property type="match status" value="1"/>
</dbReference>
<keyword evidence="12" id="KW-1185">Reference proteome</keyword>